<dbReference type="OrthoDB" id="9802051at2"/>
<comment type="subcellular location">
    <subcellularLocation>
        <location evidence="1">Cytoplasm</location>
        <location evidence="1">Nucleoid</location>
    </subcellularLocation>
</comment>
<keyword evidence="4" id="KW-0238">DNA-binding</keyword>
<dbReference type="FunFam" id="3.90.1530.30:FF:000001">
    <property type="entry name" value="Chromosome partitioning protein ParB"/>
    <property type="match status" value="1"/>
</dbReference>
<evidence type="ECO:0000256" key="3">
    <source>
        <dbReference type="ARBA" id="ARBA00022829"/>
    </source>
</evidence>
<dbReference type="Pfam" id="PF23552">
    <property type="entry name" value="ParB_C"/>
    <property type="match status" value="1"/>
</dbReference>
<dbReference type="GO" id="GO:0009295">
    <property type="term" value="C:nucleoid"/>
    <property type="evidence" value="ECO:0007669"/>
    <property type="project" value="UniProtKB-SubCell"/>
</dbReference>
<proteinExistence type="inferred from homology"/>
<dbReference type="EMBL" id="FNJQ01000020">
    <property type="protein sequence ID" value="SDP46816.1"/>
    <property type="molecule type" value="Genomic_DNA"/>
</dbReference>
<dbReference type="SUPFAM" id="SSF110849">
    <property type="entry name" value="ParB/Sulfiredoxin"/>
    <property type="match status" value="1"/>
</dbReference>
<comment type="similarity">
    <text evidence="2">Belongs to the ParB family.</text>
</comment>
<reference evidence="6 7" key="1">
    <citation type="submission" date="2016-10" db="EMBL/GenBank/DDBJ databases">
        <authorList>
            <person name="de Groot N.N."/>
        </authorList>
    </citation>
    <scope>NUCLEOTIDE SEQUENCE [LARGE SCALE GENOMIC DNA]</scope>
    <source>
        <strain evidence="6 7">S137</strain>
    </source>
</reference>
<feature type="domain" description="ParB-like N-terminal" evidence="5">
    <location>
        <begin position="31"/>
        <end position="121"/>
    </location>
</feature>
<dbReference type="SMART" id="SM00470">
    <property type="entry name" value="ParB"/>
    <property type="match status" value="1"/>
</dbReference>
<keyword evidence="3" id="KW-0159">Chromosome partition</keyword>
<evidence type="ECO:0000256" key="4">
    <source>
        <dbReference type="ARBA" id="ARBA00023125"/>
    </source>
</evidence>
<gene>
    <name evidence="6" type="ORF">SAMN05216366_12034</name>
</gene>
<dbReference type="CDD" id="cd16393">
    <property type="entry name" value="SPO0J_N"/>
    <property type="match status" value="1"/>
</dbReference>
<dbReference type="SUPFAM" id="SSF109709">
    <property type="entry name" value="KorB DNA-binding domain-like"/>
    <property type="match status" value="1"/>
</dbReference>
<dbReference type="PANTHER" id="PTHR33375:SF1">
    <property type="entry name" value="CHROMOSOME-PARTITIONING PROTEIN PARB-RELATED"/>
    <property type="match status" value="1"/>
</dbReference>
<dbReference type="Proteomes" id="UP000182412">
    <property type="component" value="Unassembled WGS sequence"/>
</dbReference>
<sequence>MAKQGGLGKGLGALLGGPKPVSDTASVEKAHKIAISMIQPNRYQPRTEFDESSLDELKDSVREFGVLQPLLVRKVADNSYELIAGERRLRAAKLAGLTEVPVDIREFNNEEIAQIALIENIQRENLNAMEEARAYDRLMKEFSLTQETVAKKVGRSRSHIANFLRLLNLAEQVQAYVANGSLSMGQAKPLLALEDKNLQLEAADYIQSREMSARQSEQLVKKLLENPDLLHEQSGEKAPQAKPEQDIFVRDAVDKLTEMFGTQVRIQTGRKKSKLEIEFYSPEDLERIMNTMLQRQQDVKEQKMAALRQFSQTGKFTV</sequence>
<dbReference type="GO" id="GO:0007059">
    <property type="term" value="P:chromosome segregation"/>
    <property type="evidence" value="ECO:0007669"/>
    <property type="project" value="UniProtKB-KW"/>
</dbReference>
<dbReference type="InterPro" id="IPR003115">
    <property type="entry name" value="ParB_N"/>
</dbReference>
<dbReference type="InterPro" id="IPR004437">
    <property type="entry name" value="ParB/RepB/Spo0J"/>
</dbReference>
<name>A0A1H0SZQ4_SELRU</name>
<dbReference type="Pfam" id="PF17762">
    <property type="entry name" value="HTH_ParB"/>
    <property type="match status" value="1"/>
</dbReference>
<evidence type="ECO:0000256" key="1">
    <source>
        <dbReference type="ARBA" id="ARBA00004453"/>
    </source>
</evidence>
<dbReference type="Pfam" id="PF02195">
    <property type="entry name" value="ParB_N"/>
    <property type="match status" value="1"/>
</dbReference>
<accession>A0A1H0SZQ4</accession>
<dbReference type="Gene3D" id="1.10.10.2830">
    <property type="match status" value="1"/>
</dbReference>
<protein>
    <submittedName>
        <fullName evidence="6">Chromosome partitioning protein, ParB family</fullName>
    </submittedName>
</protein>
<evidence type="ECO:0000256" key="2">
    <source>
        <dbReference type="ARBA" id="ARBA00006295"/>
    </source>
</evidence>
<dbReference type="InterPro" id="IPR050336">
    <property type="entry name" value="Chromosome_partition/occlusion"/>
</dbReference>
<dbReference type="NCBIfam" id="TIGR00180">
    <property type="entry name" value="parB_part"/>
    <property type="match status" value="1"/>
</dbReference>
<dbReference type="AlphaFoldDB" id="A0A1H0SZQ4"/>
<dbReference type="GO" id="GO:0005694">
    <property type="term" value="C:chromosome"/>
    <property type="evidence" value="ECO:0007669"/>
    <property type="project" value="TreeGrafter"/>
</dbReference>
<dbReference type="GO" id="GO:0003677">
    <property type="term" value="F:DNA binding"/>
    <property type="evidence" value="ECO:0007669"/>
    <property type="project" value="UniProtKB-KW"/>
</dbReference>
<dbReference type="PANTHER" id="PTHR33375">
    <property type="entry name" value="CHROMOSOME-PARTITIONING PROTEIN PARB-RELATED"/>
    <property type="match status" value="1"/>
</dbReference>
<dbReference type="InterPro" id="IPR057240">
    <property type="entry name" value="ParB_dimer_C"/>
</dbReference>
<dbReference type="InterPro" id="IPR041468">
    <property type="entry name" value="HTH_ParB/Spo0J"/>
</dbReference>
<evidence type="ECO:0000313" key="6">
    <source>
        <dbReference type="EMBL" id="SDP46816.1"/>
    </source>
</evidence>
<dbReference type="InterPro" id="IPR036086">
    <property type="entry name" value="ParB/Sulfiredoxin_sf"/>
</dbReference>
<dbReference type="Gene3D" id="3.90.1530.30">
    <property type="match status" value="1"/>
</dbReference>
<dbReference type="GO" id="GO:0045881">
    <property type="term" value="P:positive regulation of sporulation resulting in formation of a cellular spore"/>
    <property type="evidence" value="ECO:0007669"/>
    <property type="project" value="TreeGrafter"/>
</dbReference>
<dbReference type="FunFam" id="1.10.10.2830:FF:000001">
    <property type="entry name" value="Chromosome partitioning protein ParB"/>
    <property type="match status" value="1"/>
</dbReference>
<organism evidence="6 7">
    <name type="scientific">Selenomonas ruminantium</name>
    <dbReference type="NCBI Taxonomy" id="971"/>
    <lineage>
        <taxon>Bacteria</taxon>
        <taxon>Bacillati</taxon>
        <taxon>Bacillota</taxon>
        <taxon>Negativicutes</taxon>
        <taxon>Selenomonadales</taxon>
        <taxon>Selenomonadaceae</taxon>
        <taxon>Selenomonas</taxon>
    </lineage>
</organism>
<evidence type="ECO:0000313" key="7">
    <source>
        <dbReference type="Proteomes" id="UP000182412"/>
    </source>
</evidence>
<evidence type="ECO:0000259" key="5">
    <source>
        <dbReference type="SMART" id="SM00470"/>
    </source>
</evidence>